<dbReference type="InterPro" id="IPR025588">
    <property type="entry name" value="YcxB-like_C"/>
</dbReference>
<proteinExistence type="predicted"/>
<organism evidence="3 4">
    <name type="scientific">Catenuloplanes niger</name>
    <dbReference type="NCBI Taxonomy" id="587534"/>
    <lineage>
        <taxon>Bacteria</taxon>
        <taxon>Bacillati</taxon>
        <taxon>Actinomycetota</taxon>
        <taxon>Actinomycetes</taxon>
        <taxon>Micromonosporales</taxon>
        <taxon>Micromonosporaceae</taxon>
        <taxon>Catenuloplanes</taxon>
    </lineage>
</organism>
<dbReference type="Proteomes" id="UP001183629">
    <property type="component" value="Unassembled WGS sequence"/>
</dbReference>
<evidence type="ECO:0000313" key="4">
    <source>
        <dbReference type="Proteomes" id="UP001183629"/>
    </source>
</evidence>
<name>A0AAE3ZXZ5_9ACTN</name>
<dbReference type="Pfam" id="PF14317">
    <property type="entry name" value="YcxB"/>
    <property type="match status" value="1"/>
</dbReference>
<accession>A0AAE3ZXZ5</accession>
<sequence length="163" mass="18207">MQISLWVPYDERRLRRTITFLARSQLRAVRIIGAVPVPLGVLLIVLDPTLPLAYVSVIIGLFLLFAAGPITVARSVRAQSRTIRDGQQLTLDDEWVTVTYPLAESRFRWAGLDTVIETPEVWYAMFGRFQAIAIPKAEMTDGQRAEFAAFVARLWAAPPVPAA</sequence>
<gene>
    <name evidence="3" type="ORF">J2S44_008196</name>
</gene>
<evidence type="ECO:0000259" key="2">
    <source>
        <dbReference type="Pfam" id="PF14317"/>
    </source>
</evidence>
<reference evidence="3 4" key="1">
    <citation type="submission" date="2023-07" db="EMBL/GenBank/DDBJ databases">
        <title>Sequencing the genomes of 1000 actinobacteria strains.</title>
        <authorList>
            <person name="Klenk H.-P."/>
        </authorList>
    </citation>
    <scope>NUCLEOTIDE SEQUENCE [LARGE SCALE GENOMIC DNA]</scope>
    <source>
        <strain evidence="3 4">DSM 44711</strain>
    </source>
</reference>
<feature type="domain" description="YcxB-like C-terminal" evidence="2">
    <location>
        <begin position="91"/>
        <end position="150"/>
    </location>
</feature>
<comment type="caution">
    <text evidence="3">The sequence shown here is derived from an EMBL/GenBank/DDBJ whole genome shotgun (WGS) entry which is preliminary data.</text>
</comment>
<keyword evidence="1" id="KW-0812">Transmembrane</keyword>
<keyword evidence="1" id="KW-0472">Membrane</keyword>
<feature type="transmembrane region" description="Helical" evidence="1">
    <location>
        <begin position="28"/>
        <end position="46"/>
    </location>
</feature>
<evidence type="ECO:0000256" key="1">
    <source>
        <dbReference type="SAM" id="Phobius"/>
    </source>
</evidence>
<keyword evidence="1" id="KW-1133">Transmembrane helix</keyword>
<evidence type="ECO:0000313" key="3">
    <source>
        <dbReference type="EMBL" id="MDR7327946.1"/>
    </source>
</evidence>
<protein>
    <recommendedName>
        <fullName evidence="2">YcxB-like C-terminal domain-containing protein</fullName>
    </recommendedName>
</protein>
<dbReference type="AlphaFoldDB" id="A0AAE3ZXZ5"/>
<keyword evidence="4" id="KW-1185">Reference proteome</keyword>
<feature type="transmembrane region" description="Helical" evidence="1">
    <location>
        <begin position="52"/>
        <end position="73"/>
    </location>
</feature>
<dbReference type="RefSeq" id="WP_310428710.1">
    <property type="nucleotide sequence ID" value="NZ_JAVDYC010000001.1"/>
</dbReference>
<dbReference type="EMBL" id="JAVDYC010000001">
    <property type="protein sequence ID" value="MDR7327946.1"/>
    <property type="molecule type" value="Genomic_DNA"/>
</dbReference>